<dbReference type="PANTHER" id="PTHR12369">
    <property type="entry name" value="CHONDROITIN SYNTHASE"/>
    <property type="match status" value="1"/>
</dbReference>
<keyword evidence="6" id="KW-1133">Transmembrane helix</keyword>
<comment type="subcellular location">
    <subcellularLocation>
        <location evidence="1 9">Golgi apparatus</location>
        <location evidence="1 9">Golgi stack membrane</location>
        <topology evidence="1 9">Single-pass type II membrane protein</topology>
    </subcellularLocation>
</comment>
<dbReference type="GO" id="GO:0032580">
    <property type="term" value="C:Golgi cisterna membrane"/>
    <property type="evidence" value="ECO:0007669"/>
    <property type="project" value="UniProtKB-SubCell"/>
</dbReference>
<feature type="compositionally biased region" description="Low complexity" evidence="10">
    <location>
        <begin position="459"/>
        <end position="476"/>
    </location>
</feature>
<dbReference type="PANTHER" id="PTHR12369:SF11">
    <property type="entry name" value="HEXOSYLTRANSFERASE"/>
    <property type="match status" value="1"/>
</dbReference>
<evidence type="ECO:0000256" key="8">
    <source>
        <dbReference type="ARBA" id="ARBA00023136"/>
    </source>
</evidence>
<dbReference type="GO" id="GO:0047238">
    <property type="term" value="F:glucuronosyl-N-acetylgalactosaminyl-proteoglycan 4-beta-N-acetylgalactosaminyltransferase activity"/>
    <property type="evidence" value="ECO:0007669"/>
    <property type="project" value="TreeGrafter"/>
</dbReference>
<evidence type="ECO:0000256" key="3">
    <source>
        <dbReference type="ARBA" id="ARBA00022679"/>
    </source>
</evidence>
<dbReference type="Pfam" id="PF05679">
    <property type="entry name" value="CHGN"/>
    <property type="match status" value="1"/>
</dbReference>
<gene>
    <name evidence="11" type="ORF">OCTVUL_1B004962</name>
</gene>
<keyword evidence="7 9" id="KW-0333">Golgi apparatus</keyword>
<evidence type="ECO:0000256" key="6">
    <source>
        <dbReference type="ARBA" id="ARBA00022989"/>
    </source>
</evidence>
<evidence type="ECO:0000256" key="9">
    <source>
        <dbReference type="RuleBase" id="RU364016"/>
    </source>
</evidence>
<evidence type="ECO:0000313" key="11">
    <source>
        <dbReference type="EMBL" id="CAI9744128.1"/>
    </source>
</evidence>
<dbReference type="EC" id="2.4.1.-" evidence="9"/>
<evidence type="ECO:0000256" key="5">
    <source>
        <dbReference type="ARBA" id="ARBA00022968"/>
    </source>
</evidence>
<evidence type="ECO:0000256" key="2">
    <source>
        <dbReference type="ARBA" id="ARBA00009239"/>
    </source>
</evidence>
<reference evidence="11" key="1">
    <citation type="submission" date="2023-08" db="EMBL/GenBank/DDBJ databases">
        <authorList>
            <person name="Alioto T."/>
            <person name="Alioto T."/>
            <person name="Gomez Garrido J."/>
        </authorList>
    </citation>
    <scope>NUCLEOTIDE SEQUENCE</scope>
</reference>
<evidence type="ECO:0000256" key="4">
    <source>
        <dbReference type="ARBA" id="ARBA00022692"/>
    </source>
</evidence>
<keyword evidence="5 9" id="KW-0735">Signal-anchor</keyword>
<dbReference type="AlphaFoldDB" id="A0AA36FRZ3"/>
<dbReference type="InterPro" id="IPR051227">
    <property type="entry name" value="CS_glycosyltransferase"/>
</dbReference>
<comment type="similarity">
    <text evidence="2 9">Belongs to the chondroitin N-acetylgalactosaminyltransferase family.</text>
</comment>
<proteinExistence type="inferred from homology"/>
<dbReference type="EMBL" id="OX597842">
    <property type="protein sequence ID" value="CAI9744128.1"/>
    <property type="molecule type" value="Genomic_DNA"/>
</dbReference>
<organism evidence="11 12">
    <name type="scientific">Octopus vulgaris</name>
    <name type="common">Common octopus</name>
    <dbReference type="NCBI Taxonomy" id="6645"/>
    <lineage>
        <taxon>Eukaryota</taxon>
        <taxon>Metazoa</taxon>
        <taxon>Spiralia</taxon>
        <taxon>Lophotrochozoa</taxon>
        <taxon>Mollusca</taxon>
        <taxon>Cephalopoda</taxon>
        <taxon>Coleoidea</taxon>
        <taxon>Octopodiformes</taxon>
        <taxon>Octopoda</taxon>
        <taxon>Incirrata</taxon>
        <taxon>Octopodidae</taxon>
        <taxon>Octopus</taxon>
    </lineage>
</organism>
<keyword evidence="8" id="KW-0472">Membrane</keyword>
<sequence>MHFVDSSFYRKKKRGFIPPLWSSGDEAAHRGEGGGSAKSTTANDLEESEVVVAMDGLVRSSVNEGFEKVLRLLVAANDSGIPMSEQGYIFVAGDALLDETVLYNLINYVQIKSMSNTTARNVSTNEQNVKRRLLFDGGDGGTGGQAAFGLSMTMAQTWDNGKNCTRHRRHHEAGTNVKDGNDCEFVEGIIVTRDKLDEFRRQRMAVNCSSGSDGQTGGCNTKQAGARFADGGTRGATSSHSYLEAASYVQCFFNSKVNTQRDIGHTCQWKESLGNRQMENLKLTDVISPQGPRPAFQELYLYFKQQHLRELVSRSAYLRSEVFATTKMVSFLTRGKSFRYDYQKQFDTWNRYWSRNQTAAVSESFLDEDTHWKFTNDRYIYTTHNIHKSPVQKLYFKGTLRLLEDSLNSLFYELNFMSPFLESVKFHHSYQHFSPLFGVWHFVNVVASTSNLMVSKNTTNATTTTNNNNNNNNNSNGRGRNMVAAVADRKVANMAFLTTEKFLQLQVTEFPNWSDQTIFSTSSSYSSSLTSEHISIIVPVAGRDDAFNRFTALLRPVLANDTNISFIFIIFIQARNDNKIMLIRRLQLEYPHVSFRSVNKRTTFSRAEALQIGVNLVERDDVILLFMDIDMVFTSSFLARVRQFTVRHRRAYFPIYFSQYISAEKCNPEYPTLCSPFHFRPDDGFWRFYGYGMASIYKSDFLSVGGYDVKIKGWGLEDLKMYEACINRNMEVFRAPDPGLVHIYHSKSCSPSLAANQYGMCQETKFSIYLHEHTSAELVYGEQELIDRAPPWK</sequence>
<evidence type="ECO:0000256" key="7">
    <source>
        <dbReference type="ARBA" id="ARBA00023034"/>
    </source>
</evidence>
<protein>
    <recommendedName>
        <fullName evidence="9">Hexosyltransferase</fullName>
        <ecNumber evidence="9">2.4.1.-</ecNumber>
    </recommendedName>
</protein>
<feature type="region of interest" description="Disordered" evidence="10">
    <location>
        <begin position="459"/>
        <end position="479"/>
    </location>
</feature>
<evidence type="ECO:0000313" key="12">
    <source>
        <dbReference type="Proteomes" id="UP001162480"/>
    </source>
</evidence>
<dbReference type="InterPro" id="IPR029044">
    <property type="entry name" value="Nucleotide-diphossugar_trans"/>
</dbReference>
<evidence type="ECO:0000256" key="1">
    <source>
        <dbReference type="ARBA" id="ARBA00004447"/>
    </source>
</evidence>
<dbReference type="Gene3D" id="3.90.550.10">
    <property type="entry name" value="Spore Coat Polysaccharide Biosynthesis Protein SpsA, Chain A"/>
    <property type="match status" value="1"/>
</dbReference>
<feature type="region of interest" description="Disordered" evidence="10">
    <location>
        <begin position="23"/>
        <end position="42"/>
    </location>
</feature>
<keyword evidence="12" id="KW-1185">Reference proteome</keyword>
<accession>A0AA36FRZ3</accession>
<evidence type="ECO:0000256" key="10">
    <source>
        <dbReference type="SAM" id="MobiDB-lite"/>
    </source>
</evidence>
<name>A0AA36FRZ3_OCTVU</name>
<keyword evidence="3 9" id="KW-0808">Transferase</keyword>
<dbReference type="SUPFAM" id="SSF53448">
    <property type="entry name" value="Nucleotide-diphospho-sugar transferases"/>
    <property type="match status" value="1"/>
</dbReference>
<keyword evidence="4" id="KW-0812">Transmembrane</keyword>
<dbReference type="Proteomes" id="UP001162480">
    <property type="component" value="Chromosome 29"/>
</dbReference>
<dbReference type="InterPro" id="IPR008428">
    <property type="entry name" value="Chond_GalNAc"/>
</dbReference>